<dbReference type="Pfam" id="PF06808">
    <property type="entry name" value="DctM"/>
    <property type="match status" value="1"/>
</dbReference>
<protein>
    <submittedName>
        <fullName evidence="3">Tripartite ATP-independent transporter DctM subunit</fullName>
    </submittedName>
</protein>
<evidence type="ECO:0000313" key="4">
    <source>
        <dbReference type="Proteomes" id="UP000248555"/>
    </source>
</evidence>
<dbReference type="AlphaFoldDB" id="A0A327Y0V9"/>
<dbReference type="RefSeq" id="WP_146612830.1">
    <property type="nucleotide sequence ID" value="NZ_QLMH01000040.1"/>
</dbReference>
<comment type="caution">
    <text evidence="3">The sequence shown here is derived from an EMBL/GenBank/DDBJ whole genome shotgun (WGS) entry which is preliminary data.</text>
</comment>
<evidence type="ECO:0000256" key="1">
    <source>
        <dbReference type="SAM" id="Phobius"/>
    </source>
</evidence>
<evidence type="ECO:0000259" key="2">
    <source>
        <dbReference type="Pfam" id="PF06808"/>
    </source>
</evidence>
<keyword evidence="1" id="KW-0472">Membrane</keyword>
<keyword evidence="4" id="KW-1185">Reference proteome</keyword>
<sequence length="55" mass="5969">PVGTVLNVACGVGKIGMEDIMKGIWPFLLAEVLVLILLILFPSIVTVPLHWLTNN</sequence>
<feature type="transmembrane region" description="Helical" evidence="1">
    <location>
        <begin position="24"/>
        <end position="45"/>
    </location>
</feature>
<feature type="non-terminal residue" evidence="3">
    <location>
        <position position="1"/>
    </location>
</feature>
<dbReference type="InterPro" id="IPR010656">
    <property type="entry name" value="DctM"/>
</dbReference>
<feature type="domain" description="TRAP C4-dicarboxylate transport system permease DctM subunit" evidence="2">
    <location>
        <begin position="1"/>
        <end position="44"/>
    </location>
</feature>
<reference evidence="3 4" key="1">
    <citation type="submission" date="2018-06" db="EMBL/GenBank/DDBJ databases">
        <title>Genomic Encyclopedia of Type Strains, Phase III (KMG-III): the genomes of soil and plant-associated and newly described type strains.</title>
        <authorList>
            <person name="Whitman W."/>
        </authorList>
    </citation>
    <scope>NUCLEOTIDE SEQUENCE [LARGE SCALE GENOMIC DNA]</scope>
    <source>
        <strain evidence="3 4">CGMCC 1.8979</strain>
    </source>
</reference>
<dbReference type="EMBL" id="QLMH01000040">
    <property type="protein sequence ID" value="RAK13972.1"/>
    <property type="molecule type" value="Genomic_DNA"/>
</dbReference>
<gene>
    <name evidence="3" type="ORF">B0I26_1407</name>
</gene>
<accession>A0A327Y0V9</accession>
<keyword evidence="1" id="KW-1133">Transmembrane helix</keyword>
<organism evidence="3 4">
    <name type="scientific">Paranoxybacillus vitaminiphilus</name>
    <dbReference type="NCBI Taxonomy" id="581036"/>
    <lineage>
        <taxon>Bacteria</taxon>
        <taxon>Bacillati</taxon>
        <taxon>Bacillota</taxon>
        <taxon>Bacilli</taxon>
        <taxon>Bacillales</taxon>
        <taxon>Anoxybacillaceae</taxon>
        <taxon>Paranoxybacillus</taxon>
    </lineage>
</organism>
<keyword evidence="1" id="KW-0812">Transmembrane</keyword>
<dbReference type="Proteomes" id="UP000248555">
    <property type="component" value="Unassembled WGS sequence"/>
</dbReference>
<proteinExistence type="predicted"/>
<evidence type="ECO:0000313" key="3">
    <source>
        <dbReference type="EMBL" id="RAK13972.1"/>
    </source>
</evidence>
<name>A0A327Y0V9_9BACL</name>